<keyword evidence="2" id="KW-1185">Reference proteome</keyword>
<accession>A0A5B7K2C5</accession>
<name>A0A5B7K2C5_PORTR</name>
<gene>
    <name evidence="1" type="ORF">E2C01_094693</name>
</gene>
<dbReference type="Proteomes" id="UP000324222">
    <property type="component" value="Unassembled WGS sequence"/>
</dbReference>
<dbReference type="AlphaFoldDB" id="A0A5B7K2C5"/>
<protein>
    <submittedName>
        <fullName evidence="1">Uncharacterized protein</fullName>
    </submittedName>
</protein>
<evidence type="ECO:0000313" key="1">
    <source>
        <dbReference type="EMBL" id="MPC99288.1"/>
    </source>
</evidence>
<evidence type="ECO:0000313" key="2">
    <source>
        <dbReference type="Proteomes" id="UP000324222"/>
    </source>
</evidence>
<reference evidence="1 2" key="1">
    <citation type="submission" date="2019-05" db="EMBL/GenBank/DDBJ databases">
        <title>Another draft genome of Portunus trituberculatus and its Hox gene families provides insights of decapod evolution.</title>
        <authorList>
            <person name="Jeong J.-H."/>
            <person name="Song I."/>
            <person name="Kim S."/>
            <person name="Choi T."/>
            <person name="Kim D."/>
            <person name="Ryu S."/>
            <person name="Kim W."/>
        </authorList>
    </citation>
    <scope>NUCLEOTIDE SEQUENCE [LARGE SCALE GENOMIC DNA]</scope>
    <source>
        <tissue evidence="1">Muscle</tissue>
    </source>
</reference>
<sequence>MFGAFFGLGFSKFVTRSMILMPHPKASSTATSDTFSMIGEPLHPHAIRRLPLFSLLRC</sequence>
<organism evidence="1 2">
    <name type="scientific">Portunus trituberculatus</name>
    <name type="common">Swimming crab</name>
    <name type="synonym">Neptunus trituberculatus</name>
    <dbReference type="NCBI Taxonomy" id="210409"/>
    <lineage>
        <taxon>Eukaryota</taxon>
        <taxon>Metazoa</taxon>
        <taxon>Ecdysozoa</taxon>
        <taxon>Arthropoda</taxon>
        <taxon>Crustacea</taxon>
        <taxon>Multicrustacea</taxon>
        <taxon>Malacostraca</taxon>
        <taxon>Eumalacostraca</taxon>
        <taxon>Eucarida</taxon>
        <taxon>Decapoda</taxon>
        <taxon>Pleocyemata</taxon>
        <taxon>Brachyura</taxon>
        <taxon>Eubrachyura</taxon>
        <taxon>Portunoidea</taxon>
        <taxon>Portunidae</taxon>
        <taxon>Portuninae</taxon>
        <taxon>Portunus</taxon>
    </lineage>
</organism>
<comment type="caution">
    <text evidence="1">The sequence shown here is derived from an EMBL/GenBank/DDBJ whole genome shotgun (WGS) entry which is preliminary data.</text>
</comment>
<proteinExistence type="predicted"/>
<dbReference type="EMBL" id="VSRR010117712">
    <property type="protein sequence ID" value="MPC99288.1"/>
    <property type="molecule type" value="Genomic_DNA"/>
</dbReference>